<sequence length="161" mass="18388">MFAEFKDVQPVLCSRLRRFVYMLLVPVLLFANEFMYRNGIGNDLKLTIEDLVKRGTPMGFLAILADTYDARKVFVPALGGPVEVLIIYYTPGVLLLVIPRSLKQLVENGMPPKRTWSPFCLSVDEILRMAMLGPETEPGYHRAPAVCRGSFYMVFNKECWY</sequence>
<comment type="caution">
    <text evidence="2">The sequence shown here is derived from an EMBL/GenBank/DDBJ whole genome shotgun (WGS) entry which is preliminary data.</text>
</comment>
<evidence type="ECO:0000313" key="3">
    <source>
        <dbReference type="Proteomes" id="UP000828390"/>
    </source>
</evidence>
<dbReference type="EMBL" id="JAIWYP010000009">
    <property type="protein sequence ID" value="KAH3771979.1"/>
    <property type="molecule type" value="Genomic_DNA"/>
</dbReference>
<reference evidence="2" key="1">
    <citation type="journal article" date="2019" name="bioRxiv">
        <title>The Genome of the Zebra Mussel, Dreissena polymorpha: A Resource for Invasive Species Research.</title>
        <authorList>
            <person name="McCartney M.A."/>
            <person name="Auch B."/>
            <person name="Kono T."/>
            <person name="Mallez S."/>
            <person name="Zhang Y."/>
            <person name="Obille A."/>
            <person name="Becker A."/>
            <person name="Abrahante J.E."/>
            <person name="Garbe J."/>
            <person name="Badalamenti J.P."/>
            <person name="Herman A."/>
            <person name="Mangelson H."/>
            <person name="Liachko I."/>
            <person name="Sullivan S."/>
            <person name="Sone E.D."/>
            <person name="Koren S."/>
            <person name="Silverstein K.A.T."/>
            <person name="Beckman K.B."/>
            <person name="Gohl D.M."/>
        </authorList>
    </citation>
    <scope>NUCLEOTIDE SEQUENCE</scope>
    <source>
        <strain evidence="2">Duluth1</strain>
        <tissue evidence="2">Whole animal</tissue>
    </source>
</reference>
<dbReference type="AlphaFoldDB" id="A0A9D4IFZ1"/>
<reference evidence="2" key="2">
    <citation type="submission" date="2020-11" db="EMBL/GenBank/DDBJ databases">
        <authorList>
            <person name="McCartney M.A."/>
            <person name="Auch B."/>
            <person name="Kono T."/>
            <person name="Mallez S."/>
            <person name="Becker A."/>
            <person name="Gohl D.M."/>
            <person name="Silverstein K.A.T."/>
            <person name="Koren S."/>
            <person name="Bechman K.B."/>
            <person name="Herman A."/>
            <person name="Abrahante J.E."/>
            <person name="Garbe J."/>
        </authorList>
    </citation>
    <scope>NUCLEOTIDE SEQUENCE</scope>
    <source>
        <strain evidence="2">Duluth1</strain>
        <tissue evidence="2">Whole animal</tissue>
    </source>
</reference>
<organism evidence="2 3">
    <name type="scientific">Dreissena polymorpha</name>
    <name type="common">Zebra mussel</name>
    <name type="synonym">Mytilus polymorpha</name>
    <dbReference type="NCBI Taxonomy" id="45954"/>
    <lineage>
        <taxon>Eukaryota</taxon>
        <taxon>Metazoa</taxon>
        <taxon>Spiralia</taxon>
        <taxon>Lophotrochozoa</taxon>
        <taxon>Mollusca</taxon>
        <taxon>Bivalvia</taxon>
        <taxon>Autobranchia</taxon>
        <taxon>Heteroconchia</taxon>
        <taxon>Euheterodonta</taxon>
        <taxon>Imparidentia</taxon>
        <taxon>Neoheterodontei</taxon>
        <taxon>Myida</taxon>
        <taxon>Dreissenoidea</taxon>
        <taxon>Dreissenidae</taxon>
        <taxon>Dreissena</taxon>
    </lineage>
</organism>
<name>A0A9D4IFZ1_DREPO</name>
<protein>
    <submittedName>
        <fullName evidence="2">Uncharacterized protein</fullName>
    </submittedName>
</protein>
<gene>
    <name evidence="2" type="ORF">DPMN_173310</name>
</gene>
<dbReference type="Proteomes" id="UP000828390">
    <property type="component" value="Unassembled WGS sequence"/>
</dbReference>
<evidence type="ECO:0000313" key="2">
    <source>
        <dbReference type="EMBL" id="KAH3771979.1"/>
    </source>
</evidence>
<feature type="transmembrane region" description="Helical" evidence="1">
    <location>
        <begin position="19"/>
        <end position="36"/>
    </location>
</feature>
<proteinExistence type="predicted"/>
<keyword evidence="1" id="KW-0812">Transmembrane</keyword>
<evidence type="ECO:0000256" key="1">
    <source>
        <dbReference type="SAM" id="Phobius"/>
    </source>
</evidence>
<keyword evidence="1" id="KW-1133">Transmembrane helix</keyword>
<keyword evidence="3" id="KW-1185">Reference proteome</keyword>
<feature type="transmembrane region" description="Helical" evidence="1">
    <location>
        <begin position="73"/>
        <end position="98"/>
    </location>
</feature>
<keyword evidence="1" id="KW-0472">Membrane</keyword>
<accession>A0A9D4IFZ1</accession>